<sequence>MNDFLMAAASATADAPNPAAIEVLADAGLDVTDEIAATPAFAPVRTANPNRTKAPIRQEVDQ</sequence>
<dbReference type="RefSeq" id="WP_093596790.1">
    <property type="nucleotide sequence ID" value="NZ_FOYL01000005.1"/>
</dbReference>
<keyword evidence="2" id="KW-1185">Reference proteome</keyword>
<accession>A0A1I6EQZ8</accession>
<proteinExistence type="predicted"/>
<gene>
    <name evidence="1" type="ORF">SAMN04488564_105147</name>
</gene>
<name>A0A1I6EQZ8_9PSEU</name>
<dbReference type="STRING" id="84724.SAMN04488564_105147"/>
<evidence type="ECO:0000313" key="1">
    <source>
        <dbReference type="EMBL" id="SFR20180.1"/>
    </source>
</evidence>
<organism evidence="1 2">
    <name type="scientific">Lentzea waywayandensis</name>
    <dbReference type="NCBI Taxonomy" id="84724"/>
    <lineage>
        <taxon>Bacteria</taxon>
        <taxon>Bacillati</taxon>
        <taxon>Actinomycetota</taxon>
        <taxon>Actinomycetes</taxon>
        <taxon>Pseudonocardiales</taxon>
        <taxon>Pseudonocardiaceae</taxon>
        <taxon>Lentzea</taxon>
    </lineage>
</organism>
<dbReference type="AlphaFoldDB" id="A0A1I6EQZ8"/>
<evidence type="ECO:0000313" key="2">
    <source>
        <dbReference type="Proteomes" id="UP000198583"/>
    </source>
</evidence>
<reference evidence="2" key="1">
    <citation type="submission" date="2016-10" db="EMBL/GenBank/DDBJ databases">
        <authorList>
            <person name="Varghese N."/>
            <person name="Submissions S."/>
        </authorList>
    </citation>
    <scope>NUCLEOTIDE SEQUENCE [LARGE SCALE GENOMIC DNA]</scope>
    <source>
        <strain evidence="2">DSM 44232</strain>
    </source>
</reference>
<dbReference type="OrthoDB" id="3699216at2"/>
<dbReference type="EMBL" id="FOYL01000005">
    <property type="protein sequence ID" value="SFR20180.1"/>
    <property type="molecule type" value="Genomic_DNA"/>
</dbReference>
<dbReference type="Proteomes" id="UP000198583">
    <property type="component" value="Unassembled WGS sequence"/>
</dbReference>
<protein>
    <submittedName>
        <fullName evidence="1">Uncharacterized protein</fullName>
    </submittedName>
</protein>